<dbReference type="SUPFAM" id="SSF46689">
    <property type="entry name" value="Homeodomain-like"/>
    <property type="match status" value="2"/>
</dbReference>
<feature type="modified residue" description="4-aspartylphosphate" evidence="4">
    <location>
        <position position="56"/>
    </location>
</feature>
<evidence type="ECO:0000256" key="4">
    <source>
        <dbReference type="PROSITE-ProRule" id="PRU00169"/>
    </source>
</evidence>
<comment type="caution">
    <text evidence="7">The sequence shown here is derived from an EMBL/GenBank/DDBJ whole genome shotgun (WGS) entry which is preliminary data.</text>
</comment>
<feature type="domain" description="HTH araC/xylS-type" evidence="5">
    <location>
        <begin position="319"/>
        <end position="417"/>
    </location>
</feature>
<dbReference type="Gene3D" id="3.40.50.2300">
    <property type="match status" value="1"/>
</dbReference>
<dbReference type="InterPro" id="IPR011006">
    <property type="entry name" value="CheY-like_superfamily"/>
</dbReference>
<keyword evidence="8" id="KW-1185">Reference proteome</keyword>
<reference evidence="7 8" key="1">
    <citation type="submission" date="2024-09" db="EMBL/GenBank/DDBJ databases">
        <authorList>
            <person name="Ruan L."/>
        </authorList>
    </citation>
    <scope>NUCLEOTIDE SEQUENCE [LARGE SCALE GENOMIC DNA]</scope>
    <source>
        <strain evidence="7 8">D33</strain>
    </source>
</reference>
<dbReference type="InterPro" id="IPR018060">
    <property type="entry name" value="HTH_AraC"/>
</dbReference>
<evidence type="ECO:0000259" key="6">
    <source>
        <dbReference type="PROSITE" id="PS50110"/>
    </source>
</evidence>
<keyword evidence="4" id="KW-0597">Phosphoprotein</keyword>
<keyword evidence="1" id="KW-0805">Transcription regulation</keyword>
<dbReference type="RefSeq" id="WP_375523471.1">
    <property type="nucleotide sequence ID" value="NZ_JBHILM010000002.1"/>
</dbReference>
<evidence type="ECO:0000259" key="5">
    <source>
        <dbReference type="PROSITE" id="PS01124"/>
    </source>
</evidence>
<dbReference type="InterPro" id="IPR020449">
    <property type="entry name" value="Tscrpt_reg_AraC-type_HTH"/>
</dbReference>
<dbReference type="PROSITE" id="PS01124">
    <property type="entry name" value="HTH_ARAC_FAMILY_2"/>
    <property type="match status" value="1"/>
</dbReference>
<evidence type="ECO:0000313" key="8">
    <source>
        <dbReference type="Proteomes" id="UP001580407"/>
    </source>
</evidence>
<keyword evidence="3" id="KW-0804">Transcription</keyword>
<evidence type="ECO:0000256" key="1">
    <source>
        <dbReference type="ARBA" id="ARBA00023015"/>
    </source>
</evidence>
<dbReference type="PANTHER" id="PTHR43280">
    <property type="entry name" value="ARAC-FAMILY TRANSCRIPTIONAL REGULATOR"/>
    <property type="match status" value="1"/>
</dbReference>
<gene>
    <name evidence="7" type="ORF">ACE3NQ_01675</name>
</gene>
<dbReference type="InterPro" id="IPR009057">
    <property type="entry name" value="Homeodomain-like_sf"/>
</dbReference>
<dbReference type="SMART" id="SM00448">
    <property type="entry name" value="REC"/>
    <property type="match status" value="1"/>
</dbReference>
<sequence>MMVSALLVDDERPVLDNLESILPWHDMGIKVSGTAGNGMDALRLAEQDKPDLILCDIRMPVMDGLTFIAELRERGIDSEILLLTGYQEFEYAKTALKHGVREYITKPIDYGMLEDVLKSLAAEITLRKQKESELQARNKEIGFWVKRNRIREVLTGEAWSTPSPPISLAEEEGESYALFVAEACMYFEQTRQWGVERKREWNKQMSEQLEAIVQTRFVNPFVFQVREGEWCIAVEDVLQTEPLSEPAVLQEIAEQFSGISAGTGMEGRLLAHPGPLQILDLAAVYHASRHVQPPPGERLCLLNGDEYGGGRKNADDAIETAKQYIAAHLGSDLSVEELADYTGISGSYFCHLFKARCGMTFLEYVTRERLAAAKALLAGTSYSISTICSAVGYRERRYFTKVFHKHFGLTPSEYRDRLRAGIHATG</sequence>
<protein>
    <submittedName>
        <fullName evidence="7">Response regulator</fullName>
    </submittedName>
</protein>
<proteinExistence type="predicted"/>
<dbReference type="Proteomes" id="UP001580407">
    <property type="component" value="Unassembled WGS sequence"/>
</dbReference>
<keyword evidence="2" id="KW-0238">DNA-binding</keyword>
<dbReference type="InterPro" id="IPR001789">
    <property type="entry name" value="Sig_transdc_resp-reg_receiver"/>
</dbReference>
<dbReference type="Pfam" id="PF00072">
    <property type="entry name" value="Response_reg"/>
    <property type="match status" value="1"/>
</dbReference>
<evidence type="ECO:0000256" key="3">
    <source>
        <dbReference type="ARBA" id="ARBA00023163"/>
    </source>
</evidence>
<dbReference type="CDD" id="cd17536">
    <property type="entry name" value="REC_YesN-like"/>
    <property type="match status" value="1"/>
</dbReference>
<dbReference type="Pfam" id="PF12833">
    <property type="entry name" value="HTH_18"/>
    <property type="match status" value="1"/>
</dbReference>
<dbReference type="PROSITE" id="PS50110">
    <property type="entry name" value="RESPONSE_REGULATORY"/>
    <property type="match status" value="1"/>
</dbReference>
<dbReference type="PRINTS" id="PR00032">
    <property type="entry name" value="HTHARAC"/>
</dbReference>
<dbReference type="PANTHER" id="PTHR43280:SF2">
    <property type="entry name" value="HTH-TYPE TRANSCRIPTIONAL REGULATOR EXSA"/>
    <property type="match status" value="1"/>
</dbReference>
<name>A0ABV5B1R6_9BACL</name>
<accession>A0ABV5B1R6</accession>
<dbReference type="Gene3D" id="1.10.10.60">
    <property type="entry name" value="Homeodomain-like"/>
    <property type="match status" value="2"/>
</dbReference>
<dbReference type="EMBL" id="JBHILM010000002">
    <property type="protein sequence ID" value="MFB5679621.1"/>
    <property type="molecule type" value="Genomic_DNA"/>
</dbReference>
<feature type="domain" description="Response regulatory" evidence="6">
    <location>
        <begin position="4"/>
        <end position="121"/>
    </location>
</feature>
<evidence type="ECO:0000313" key="7">
    <source>
        <dbReference type="EMBL" id="MFB5679621.1"/>
    </source>
</evidence>
<evidence type="ECO:0000256" key="2">
    <source>
        <dbReference type="ARBA" id="ARBA00023125"/>
    </source>
</evidence>
<dbReference type="SMART" id="SM00342">
    <property type="entry name" value="HTH_ARAC"/>
    <property type="match status" value="1"/>
</dbReference>
<organism evidence="7 8">
    <name type="scientific">Paenibacillus terreus</name>
    <dbReference type="NCBI Taxonomy" id="1387834"/>
    <lineage>
        <taxon>Bacteria</taxon>
        <taxon>Bacillati</taxon>
        <taxon>Bacillota</taxon>
        <taxon>Bacilli</taxon>
        <taxon>Bacillales</taxon>
        <taxon>Paenibacillaceae</taxon>
        <taxon>Paenibacillus</taxon>
    </lineage>
</organism>
<dbReference type="SUPFAM" id="SSF52172">
    <property type="entry name" value="CheY-like"/>
    <property type="match status" value="1"/>
</dbReference>